<dbReference type="InterPro" id="IPR029052">
    <property type="entry name" value="Metallo-depent_PP-like"/>
</dbReference>
<reference evidence="12 13" key="1">
    <citation type="submission" date="2023-09" db="EMBL/GenBank/DDBJ databases">
        <title>Genomes of two closely related lineages of the louse Polyplax serrata with different host specificities.</title>
        <authorList>
            <person name="Martinu J."/>
            <person name="Tarabai H."/>
            <person name="Stefka J."/>
            <person name="Hypsa V."/>
        </authorList>
    </citation>
    <scope>NUCLEOTIDE SEQUENCE [LARGE SCALE GENOMIC DNA]</scope>
    <source>
        <strain evidence="12">98ZLc_SE</strain>
    </source>
</reference>
<organism evidence="12 13">
    <name type="scientific">Polyplax serrata</name>
    <name type="common">Common mouse louse</name>
    <dbReference type="NCBI Taxonomy" id="468196"/>
    <lineage>
        <taxon>Eukaryota</taxon>
        <taxon>Metazoa</taxon>
        <taxon>Ecdysozoa</taxon>
        <taxon>Arthropoda</taxon>
        <taxon>Hexapoda</taxon>
        <taxon>Insecta</taxon>
        <taxon>Pterygota</taxon>
        <taxon>Neoptera</taxon>
        <taxon>Paraneoptera</taxon>
        <taxon>Psocodea</taxon>
        <taxon>Troctomorpha</taxon>
        <taxon>Phthiraptera</taxon>
        <taxon>Anoplura</taxon>
        <taxon>Polyplacidae</taxon>
        <taxon>Polyplax</taxon>
    </lineage>
</organism>
<dbReference type="InterPro" id="IPR004843">
    <property type="entry name" value="Calcineurin-like_PHP"/>
</dbReference>
<evidence type="ECO:0000256" key="8">
    <source>
        <dbReference type="ARBA" id="ARBA00023136"/>
    </source>
</evidence>
<evidence type="ECO:0000256" key="1">
    <source>
        <dbReference type="ARBA" id="ARBA00001936"/>
    </source>
</evidence>
<comment type="similarity">
    <text evidence="3">Belongs to the metallophosphoesterase superfamily. MPPE1 family.</text>
</comment>
<sequence>MEIETEMEEPVSALFLADTHLLTSERGHWFDKLRREWQMYRAFQTALSVFQPDVVFILGDIFDSGICSDYEFEYYIKRLKSLFHVPDNVKFYVVAGNHDVGFHYDASPYIYDRFISELKAPSVQMISIRGNHFILINSMVMEGDGCFLCRSAQREINKIAKKLRCAKGIGKCQYVKGLSQYSRPIILQHFPMYRISDQYCSEPDEVPLEQKKQQFHERWDCLSKESSEMIYDSLNPRLIVGGHTHHGCHLIHRQDIHEYSVPSFNWRFRNNPGILLAKFLPNNYTVSKCQLPQETTIIFLYCLGCFFIVLWIILFSIPRNIHLYRYNRKFD</sequence>
<dbReference type="Proteomes" id="UP001359485">
    <property type="component" value="Unassembled WGS sequence"/>
</dbReference>
<proteinExistence type="inferred from homology"/>
<dbReference type="Pfam" id="PF00149">
    <property type="entry name" value="Metallophos"/>
    <property type="match status" value="1"/>
</dbReference>
<dbReference type="EMBL" id="JAWJWF010000005">
    <property type="protein sequence ID" value="KAK6632096.1"/>
    <property type="molecule type" value="Genomic_DNA"/>
</dbReference>
<dbReference type="SUPFAM" id="SSF56300">
    <property type="entry name" value="Metallo-dependent phosphatases"/>
    <property type="match status" value="1"/>
</dbReference>
<protein>
    <recommendedName>
        <fullName evidence="11">Calcineurin-like phosphoesterase domain-containing protein</fullName>
    </recommendedName>
</protein>
<name>A0ABR1AZT8_POLSC</name>
<dbReference type="PANTHER" id="PTHR13315:SF0">
    <property type="entry name" value="METALLOPHOSPHOESTERASE 1"/>
    <property type="match status" value="1"/>
</dbReference>
<feature type="transmembrane region" description="Helical" evidence="10">
    <location>
        <begin position="298"/>
        <end position="317"/>
    </location>
</feature>
<evidence type="ECO:0000256" key="3">
    <source>
        <dbReference type="ARBA" id="ARBA00008895"/>
    </source>
</evidence>
<evidence type="ECO:0000256" key="10">
    <source>
        <dbReference type="SAM" id="Phobius"/>
    </source>
</evidence>
<evidence type="ECO:0000313" key="12">
    <source>
        <dbReference type="EMBL" id="KAK6632096.1"/>
    </source>
</evidence>
<keyword evidence="8 10" id="KW-0472">Membrane</keyword>
<keyword evidence="5" id="KW-0479">Metal-binding</keyword>
<keyword evidence="4 10" id="KW-0812">Transmembrane</keyword>
<evidence type="ECO:0000256" key="4">
    <source>
        <dbReference type="ARBA" id="ARBA00022692"/>
    </source>
</evidence>
<evidence type="ECO:0000256" key="5">
    <source>
        <dbReference type="ARBA" id="ARBA00022723"/>
    </source>
</evidence>
<gene>
    <name evidence="12" type="ORF">RUM44_007126</name>
</gene>
<evidence type="ECO:0000256" key="7">
    <source>
        <dbReference type="ARBA" id="ARBA00022989"/>
    </source>
</evidence>
<evidence type="ECO:0000259" key="11">
    <source>
        <dbReference type="Pfam" id="PF00149"/>
    </source>
</evidence>
<feature type="domain" description="Calcineurin-like phosphoesterase" evidence="11">
    <location>
        <begin position="14"/>
        <end position="246"/>
    </location>
</feature>
<keyword evidence="9" id="KW-0464">Manganese</keyword>
<dbReference type="InterPro" id="IPR033308">
    <property type="entry name" value="PGAP5/Cdc1/Ted1"/>
</dbReference>
<evidence type="ECO:0000256" key="6">
    <source>
        <dbReference type="ARBA" id="ARBA00022801"/>
    </source>
</evidence>
<keyword evidence="13" id="KW-1185">Reference proteome</keyword>
<accession>A0ABR1AZT8</accession>
<dbReference type="PANTHER" id="PTHR13315">
    <property type="entry name" value="METALLO PHOSPHOESTERASE RELATED"/>
    <property type="match status" value="1"/>
</dbReference>
<keyword evidence="7 10" id="KW-1133">Transmembrane helix</keyword>
<keyword evidence="6" id="KW-0378">Hydrolase</keyword>
<comment type="cofactor">
    <cofactor evidence="1">
        <name>Mn(2+)</name>
        <dbReference type="ChEBI" id="CHEBI:29035"/>
    </cofactor>
</comment>
<evidence type="ECO:0000256" key="9">
    <source>
        <dbReference type="ARBA" id="ARBA00023211"/>
    </source>
</evidence>
<evidence type="ECO:0000256" key="2">
    <source>
        <dbReference type="ARBA" id="ARBA00004141"/>
    </source>
</evidence>
<comment type="subcellular location">
    <subcellularLocation>
        <location evidence="2">Membrane</location>
        <topology evidence="2">Multi-pass membrane protein</topology>
    </subcellularLocation>
</comment>
<comment type="caution">
    <text evidence="12">The sequence shown here is derived from an EMBL/GenBank/DDBJ whole genome shotgun (WGS) entry which is preliminary data.</text>
</comment>
<dbReference type="Gene3D" id="3.60.21.10">
    <property type="match status" value="1"/>
</dbReference>
<evidence type="ECO:0000313" key="13">
    <source>
        <dbReference type="Proteomes" id="UP001359485"/>
    </source>
</evidence>